<dbReference type="FunFam" id="3.20.20.70:FF:000024">
    <property type="entry name" value="Indole-3-glycerol phosphate synthase"/>
    <property type="match status" value="1"/>
</dbReference>
<evidence type="ECO:0000256" key="5">
    <source>
        <dbReference type="ARBA" id="ARBA00022822"/>
    </source>
</evidence>
<protein>
    <recommendedName>
        <fullName evidence="8">Indole-3-glycerol phosphate synthase</fullName>
        <shortName evidence="8">IGPS</shortName>
        <ecNumber evidence="8">4.1.1.48</ecNumber>
    </recommendedName>
</protein>
<dbReference type="PROSITE" id="PS00614">
    <property type="entry name" value="IGPS"/>
    <property type="match status" value="1"/>
</dbReference>
<dbReference type="Gene3D" id="3.20.20.70">
    <property type="entry name" value="Aldolase class I"/>
    <property type="match status" value="1"/>
</dbReference>
<dbReference type="Proteomes" id="UP000627715">
    <property type="component" value="Unassembled WGS sequence"/>
</dbReference>
<evidence type="ECO:0000313" key="11">
    <source>
        <dbReference type="Proteomes" id="UP000627715"/>
    </source>
</evidence>
<dbReference type="NCBIfam" id="NF001377">
    <property type="entry name" value="PRK00278.2-4"/>
    <property type="match status" value="1"/>
</dbReference>
<evidence type="ECO:0000256" key="2">
    <source>
        <dbReference type="ARBA" id="ARBA00004696"/>
    </source>
</evidence>
<keyword evidence="11" id="KW-1185">Reference proteome</keyword>
<dbReference type="CDD" id="cd00331">
    <property type="entry name" value="IGPS"/>
    <property type="match status" value="1"/>
</dbReference>
<evidence type="ECO:0000256" key="1">
    <source>
        <dbReference type="ARBA" id="ARBA00001633"/>
    </source>
</evidence>
<dbReference type="HAMAP" id="MF_00134_B">
    <property type="entry name" value="IGPS_B"/>
    <property type="match status" value="1"/>
</dbReference>
<dbReference type="RefSeq" id="WP_068810915.1">
    <property type="nucleotide sequence ID" value="NZ_BMIY01000007.1"/>
</dbReference>
<dbReference type="NCBIfam" id="NF001370">
    <property type="entry name" value="PRK00278.1-2"/>
    <property type="match status" value="1"/>
</dbReference>
<evidence type="ECO:0000256" key="8">
    <source>
        <dbReference type="HAMAP-Rule" id="MF_00134"/>
    </source>
</evidence>
<dbReference type="EMBL" id="BMIY01000007">
    <property type="protein sequence ID" value="GFZ76052.1"/>
    <property type="molecule type" value="Genomic_DNA"/>
</dbReference>
<name>A0A916QL77_9GAMM</name>
<dbReference type="GO" id="GO:0004640">
    <property type="term" value="F:phosphoribosylanthranilate isomerase activity"/>
    <property type="evidence" value="ECO:0007669"/>
    <property type="project" value="TreeGrafter"/>
</dbReference>
<dbReference type="NCBIfam" id="NF001373">
    <property type="entry name" value="PRK00278.1-6"/>
    <property type="match status" value="1"/>
</dbReference>
<reference evidence="10" key="1">
    <citation type="journal article" date="2014" name="Int. J. Syst. Evol. Microbiol.">
        <title>Complete genome sequence of Corynebacterium casei LMG S-19264T (=DSM 44701T), isolated from a smear-ripened cheese.</title>
        <authorList>
            <consortium name="US DOE Joint Genome Institute (JGI-PGF)"/>
            <person name="Walter F."/>
            <person name="Albersmeier A."/>
            <person name="Kalinowski J."/>
            <person name="Ruckert C."/>
        </authorList>
    </citation>
    <scope>NUCLEOTIDE SEQUENCE</scope>
    <source>
        <strain evidence="10">CGMCC 1.15425</strain>
    </source>
</reference>
<evidence type="ECO:0000256" key="3">
    <source>
        <dbReference type="ARBA" id="ARBA00022605"/>
    </source>
</evidence>
<dbReference type="GO" id="GO:0000162">
    <property type="term" value="P:L-tryptophan biosynthetic process"/>
    <property type="evidence" value="ECO:0007669"/>
    <property type="project" value="UniProtKB-UniRule"/>
</dbReference>
<gene>
    <name evidence="8 10" type="primary">trpC</name>
    <name evidence="10" type="ORF">GCM10011403_18680</name>
</gene>
<evidence type="ECO:0000256" key="6">
    <source>
        <dbReference type="ARBA" id="ARBA00023141"/>
    </source>
</evidence>
<keyword evidence="6 8" id="KW-0057">Aromatic amino acid biosynthesis</keyword>
<dbReference type="InterPro" id="IPR045186">
    <property type="entry name" value="Indole-3-glycerol_P_synth"/>
</dbReference>
<dbReference type="EC" id="4.1.1.48" evidence="8"/>
<dbReference type="AlphaFoldDB" id="A0A916QL77"/>
<proteinExistence type="inferred from homology"/>
<keyword evidence="7 8" id="KW-0456">Lyase</keyword>
<dbReference type="GO" id="GO:0004425">
    <property type="term" value="F:indole-3-glycerol-phosphate synthase activity"/>
    <property type="evidence" value="ECO:0007669"/>
    <property type="project" value="UniProtKB-UniRule"/>
</dbReference>
<dbReference type="PANTHER" id="PTHR22854">
    <property type="entry name" value="TRYPTOPHAN BIOSYNTHESIS PROTEIN"/>
    <property type="match status" value="1"/>
</dbReference>
<dbReference type="OrthoDB" id="9804217at2"/>
<dbReference type="Pfam" id="PF00218">
    <property type="entry name" value="IGPS"/>
    <property type="match status" value="1"/>
</dbReference>
<dbReference type="InterPro" id="IPR011060">
    <property type="entry name" value="RibuloseP-bd_barrel"/>
</dbReference>
<comment type="pathway">
    <text evidence="2 8">Amino-acid biosynthesis; L-tryptophan biosynthesis; L-tryptophan from chorismate: step 4/5.</text>
</comment>
<sequence>MTGTTILDKILATKQEEIQASTSRVSLADQEAMAQKKADERRGFVAAMDARIRQQQHAVIAEVKKASPSKGLIRPDFDPPLIASQYEEAGACCLSVLTDQPYFKGHNDYLVAARAATQLPVLRKDFIIDRYQVAEAGAIGADCILLIVSALPEAKIRELSAVAADLALDVLVEVHDEAELDIALNCGFKLIGVNNRNLHTFATDLETTLRLAERVPDDRLLVTESGIATAEDVKTMTDKGIYGFLVGETLMRVPDPRDAFRALFG</sequence>
<evidence type="ECO:0000256" key="7">
    <source>
        <dbReference type="ARBA" id="ARBA00023239"/>
    </source>
</evidence>
<dbReference type="InterPro" id="IPR013785">
    <property type="entry name" value="Aldolase_TIM"/>
</dbReference>
<comment type="similarity">
    <text evidence="8">Belongs to the TrpC family.</text>
</comment>
<organism evidence="10 11">
    <name type="scientific">Pseudohongiella nitratireducens</name>
    <dbReference type="NCBI Taxonomy" id="1768907"/>
    <lineage>
        <taxon>Bacteria</taxon>
        <taxon>Pseudomonadati</taxon>
        <taxon>Pseudomonadota</taxon>
        <taxon>Gammaproteobacteria</taxon>
        <taxon>Pseudomonadales</taxon>
        <taxon>Pseudohongiellaceae</taxon>
        <taxon>Pseudohongiella</taxon>
    </lineage>
</organism>
<dbReference type="PANTHER" id="PTHR22854:SF2">
    <property type="entry name" value="INDOLE-3-GLYCEROL-PHOSPHATE SYNTHASE"/>
    <property type="match status" value="1"/>
</dbReference>
<comment type="catalytic activity">
    <reaction evidence="1 8">
        <text>1-(2-carboxyphenylamino)-1-deoxy-D-ribulose 5-phosphate + H(+) = (1S,2R)-1-C-(indol-3-yl)glycerol 3-phosphate + CO2 + H2O</text>
        <dbReference type="Rhea" id="RHEA:23476"/>
        <dbReference type="ChEBI" id="CHEBI:15377"/>
        <dbReference type="ChEBI" id="CHEBI:15378"/>
        <dbReference type="ChEBI" id="CHEBI:16526"/>
        <dbReference type="ChEBI" id="CHEBI:58613"/>
        <dbReference type="ChEBI" id="CHEBI:58866"/>
        <dbReference type="EC" id="4.1.1.48"/>
    </reaction>
</comment>
<dbReference type="InterPro" id="IPR001468">
    <property type="entry name" value="Indole-3-GlycerolPSynthase_CS"/>
</dbReference>
<reference evidence="10" key="2">
    <citation type="submission" date="2020-09" db="EMBL/GenBank/DDBJ databases">
        <authorList>
            <person name="Sun Q."/>
            <person name="Zhou Y."/>
        </authorList>
    </citation>
    <scope>NUCLEOTIDE SEQUENCE</scope>
    <source>
        <strain evidence="10">CGMCC 1.15425</strain>
    </source>
</reference>
<keyword evidence="5 8" id="KW-0822">Tryptophan biosynthesis</keyword>
<evidence type="ECO:0000313" key="10">
    <source>
        <dbReference type="EMBL" id="GFZ76052.1"/>
    </source>
</evidence>
<dbReference type="SUPFAM" id="SSF51366">
    <property type="entry name" value="Ribulose-phoshate binding barrel"/>
    <property type="match status" value="1"/>
</dbReference>
<evidence type="ECO:0000256" key="4">
    <source>
        <dbReference type="ARBA" id="ARBA00022793"/>
    </source>
</evidence>
<evidence type="ECO:0000259" key="9">
    <source>
        <dbReference type="Pfam" id="PF00218"/>
    </source>
</evidence>
<keyword evidence="3 8" id="KW-0028">Amino-acid biosynthesis</keyword>
<dbReference type="InterPro" id="IPR013798">
    <property type="entry name" value="Indole-3-glycerol_P_synth_dom"/>
</dbReference>
<feature type="domain" description="Indole-3-glycerol phosphate synthase" evidence="9">
    <location>
        <begin position="7"/>
        <end position="263"/>
    </location>
</feature>
<keyword evidence="4 8" id="KW-0210">Decarboxylase</keyword>
<comment type="caution">
    <text evidence="10">The sequence shown here is derived from an EMBL/GenBank/DDBJ whole genome shotgun (WGS) entry which is preliminary data.</text>
</comment>
<accession>A0A916QL77</accession>